<dbReference type="PATRIC" id="fig|1789004.3.peg.2275"/>
<evidence type="ECO:0000313" key="1">
    <source>
        <dbReference type="EMBL" id="KXW57290.1"/>
    </source>
</evidence>
<dbReference type="EMBL" id="LRRD01000077">
    <property type="protein sequence ID" value="KXW57290.1"/>
    <property type="molecule type" value="Genomic_DNA"/>
</dbReference>
<dbReference type="Proteomes" id="UP000075653">
    <property type="component" value="Unassembled WGS sequence"/>
</dbReference>
<keyword evidence="2" id="KW-1185">Reference proteome</keyword>
<organism evidence="1 2">
    <name type="scientific">Ferrovum myxofaciens</name>
    <dbReference type="NCBI Taxonomy" id="416213"/>
    <lineage>
        <taxon>Bacteria</taxon>
        <taxon>Pseudomonadati</taxon>
        <taxon>Pseudomonadota</taxon>
        <taxon>Betaproteobacteria</taxon>
        <taxon>Ferrovales</taxon>
        <taxon>Ferrovaceae</taxon>
        <taxon>Ferrovum</taxon>
    </lineage>
</organism>
<name>A0A149VVP3_9PROT</name>
<evidence type="ECO:0000313" key="2">
    <source>
        <dbReference type="Proteomes" id="UP000075653"/>
    </source>
</evidence>
<gene>
    <name evidence="1" type="ORF">FEMY_21820</name>
</gene>
<sequence>MKWNIEQLKLGETYSFNVVVDSHGTKFSGKLNLSPERCTLIVSGETSQDRHADFTIGNVDHLLCWDVRTTFILLNLKIINYFGGMLDHHPKAIKAFEISYEIEYVICTHSHSNHNARFLGFELDSSLIALWVGETKTQHEIISKFNSGILFGNREAIPSEFEQNIDGLGSVVIGYAASMHFSTSEFSAGVRFPPKFTMMFDEYKTEIETIDLFNVLRDFLTVVIGRKISIQVIQLISAGSPVFRPTLYFSEPKFVSSENNYVMFPLGCNPVRNDFGLPEFPLTSINAYFNATSEVRTYFKKYVKYRTLENPEEQFLGYFRLLEKLTSQQDSFVDEGKLELLLTRSESFVARYFKNALATKDLFRRIRKANKSKLNTASCITRFMKELPTDLLVNLVLGKPDIVPICQFRNDLIHANRIELDENDVQIRAKFIEVLLIFALFKTIGIAPESLALIVPRMHGYDWIRNRPDSIITV</sequence>
<accession>A0A149VVP3</accession>
<comment type="caution">
    <text evidence="1">The sequence shown here is derived from an EMBL/GenBank/DDBJ whole genome shotgun (WGS) entry which is preliminary data.</text>
</comment>
<proteinExistence type="predicted"/>
<protein>
    <recommendedName>
        <fullName evidence="3">ApeA N-terminal domain-containing protein</fullName>
    </recommendedName>
</protein>
<dbReference type="RefSeq" id="WP_062188505.1">
    <property type="nucleotide sequence ID" value="NZ_CP149475.1"/>
</dbReference>
<reference evidence="1 2" key="1">
    <citation type="submission" date="2016-01" db="EMBL/GenBank/DDBJ databases">
        <title>Genome sequence of the acidophilic iron oxidising Ferrovum strain Z-31.</title>
        <authorList>
            <person name="Poehlein A."/>
            <person name="Ullrich S.R."/>
            <person name="Schloemann M."/>
            <person name="Muehling M."/>
            <person name="Daniel R."/>
        </authorList>
    </citation>
    <scope>NUCLEOTIDE SEQUENCE [LARGE SCALE GENOMIC DNA]</scope>
    <source>
        <strain evidence="1 2">Z-31</strain>
    </source>
</reference>
<dbReference type="AlphaFoldDB" id="A0A149VVP3"/>
<evidence type="ECO:0008006" key="3">
    <source>
        <dbReference type="Google" id="ProtNLM"/>
    </source>
</evidence>